<comment type="caution">
    <text evidence="17">The sequence shown here is derived from an EMBL/GenBank/DDBJ whole genome shotgun (WGS) entry which is preliminary data.</text>
</comment>
<feature type="domain" description="Potassium channel" evidence="16">
    <location>
        <begin position="90"/>
        <end position="146"/>
    </location>
</feature>
<gene>
    <name evidence="17" type="ORF">OXX778_LOCUS6289</name>
</gene>
<keyword evidence="6 12" id="KW-0631">Potassium channel</keyword>
<dbReference type="InterPro" id="IPR013099">
    <property type="entry name" value="K_chnl_dom"/>
</dbReference>
<keyword evidence="11 14" id="KW-0407">Ion channel</keyword>
<dbReference type="InterPro" id="IPR003280">
    <property type="entry name" value="2pore_dom_K_chnl"/>
</dbReference>
<dbReference type="PRINTS" id="PR01333">
    <property type="entry name" value="2POREKCHANEL"/>
</dbReference>
<feature type="transmembrane region" description="Helical" evidence="15">
    <location>
        <begin position="215"/>
        <end position="233"/>
    </location>
</feature>
<dbReference type="Proteomes" id="UP000663879">
    <property type="component" value="Unassembled WGS sequence"/>
</dbReference>
<dbReference type="EMBL" id="CAJNOC010000735">
    <property type="protein sequence ID" value="CAF0797473.1"/>
    <property type="molecule type" value="Genomic_DNA"/>
</dbReference>
<dbReference type="GO" id="GO:0030322">
    <property type="term" value="P:stabilization of membrane potential"/>
    <property type="evidence" value="ECO:0007669"/>
    <property type="project" value="TreeGrafter"/>
</dbReference>
<evidence type="ECO:0000256" key="5">
    <source>
        <dbReference type="ARBA" id="ARBA00022692"/>
    </source>
</evidence>
<keyword evidence="5 14" id="KW-0812">Transmembrane</keyword>
<dbReference type="PANTHER" id="PTHR11003:SF249">
    <property type="entry name" value="TWO PORE POTASSIUM CHANNEL PROTEIN SUP-9"/>
    <property type="match status" value="1"/>
</dbReference>
<evidence type="ECO:0000256" key="3">
    <source>
        <dbReference type="ARBA" id="ARBA00022448"/>
    </source>
</evidence>
<keyword evidence="7 12" id="KW-0630">Potassium</keyword>
<keyword evidence="3 12" id="KW-0813">Transport</keyword>
<dbReference type="GO" id="GO:0005886">
    <property type="term" value="C:plasma membrane"/>
    <property type="evidence" value="ECO:0007669"/>
    <property type="project" value="TreeGrafter"/>
</dbReference>
<dbReference type="OrthoDB" id="297496at2759"/>
<keyword evidence="4 12" id="KW-0633">Potassium transport</keyword>
<accession>A0A813SA80</accession>
<evidence type="ECO:0000256" key="13">
    <source>
        <dbReference type="PIRSR" id="PIRSR038061-1"/>
    </source>
</evidence>
<comment type="similarity">
    <text evidence="2 14">Belongs to the two pore domain potassium channel (TC 1.A.1.8) family.</text>
</comment>
<evidence type="ECO:0000256" key="14">
    <source>
        <dbReference type="RuleBase" id="RU003857"/>
    </source>
</evidence>
<evidence type="ECO:0000256" key="4">
    <source>
        <dbReference type="ARBA" id="ARBA00022538"/>
    </source>
</evidence>
<dbReference type="Pfam" id="PF07885">
    <property type="entry name" value="Ion_trans_2"/>
    <property type="match status" value="2"/>
</dbReference>
<evidence type="ECO:0000256" key="15">
    <source>
        <dbReference type="SAM" id="Phobius"/>
    </source>
</evidence>
<dbReference type="GO" id="GO:0022841">
    <property type="term" value="F:potassium ion leak channel activity"/>
    <property type="evidence" value="ECO:0007669"/>
    <property type="project" value="TreeGrafter"/>
</dbReference>
<feature type="domain" description="Potassium channel" evidence="16">
    <location>
        <begin position="193"/>
        <end position="268"/>
    </location>
</feature>
<evidence type="ECO:0000256" key="10">
    <source>
        <dbReference type="ARBA" id="ARBA00023136"/>
    </source>
</evidence>
<feature type="transmembrane region" description="Helical" evidence="15">
    <location>
        <begin position="182"/>
        <end position="203"/>
    </location>
</feature>
<evidence type="ECO:0000256" key="6">
    <source>
        <dbReference type="ARBA" id="ARBA00022826"/>
    </source>
</evidence>
<keyword evidence="9 12" id="KW-0406">Ion transport</keyword>
<protein>
    <recommendedName>
        <fullName evidence="16">Potassium channel domain-containing protein</fullName>
    </recommendedName>
</protein>
<dbReference type="AlphaFoldDB" id="A0A813SA80"/>
<evidence type="ECO:0000256" key="2">
    <source>
        <dbReference type="ARBA" id="ARBA00006666"/>
    </source>
</evidence>
<evidence type="ECO:0000256" key="9">
    <source>
        <dbReference type="ARBA" id="ARBA00023065"/>
    </source>
</evidence>
<evidence type="ECO:0000313" key="17">
    <source>
        <dbReference type="EMBL" id="CAF0797473.1"/>
    </source>
</evidence>
<sequence>MLFLIKTSNNRLILLIVFYLIYLFFGALVFDSLESPHEARVIKELNQYVEKFRNRHNECISSASLNEFIKLVSMANDRGVPALRNVSKEPNWSFGQAVFFSGTILTTIGYGDVYPQTQLGKVFCMIFAIFGIPVTLLLLYAIIERLMIKTTKAMEIFTEKSQYLLNRLSIFRHEIQRSHMHVLFAFICTLIVFIIFFIIPAGIYSHIEDWSYLNAFYYCFISLSTVGLGDYVPGDSEIQQNRHTYKIFSTMYLIIGVLVMVWLLQIYSETPEFNLYKYFTLTKDGILTHHIDTVHTASSMTNIAASYSTENRPGSAFGYEKHKDNFRSDSYDAINSPKTTEKSSNDSELILNNLNSSTNQNYLSLSSVNPKIQE</sequence>
<organism evidence="17 18">
    <name type="scientific">Brachionus calyciflorus</name>
    <dbReference type="NCBI Taxonomy" id="104777"/>
    <lineage>
        <taxon>Eukaryota</taxon>
        <taxon>Metazoa</taxon>
        <taxon>Spiralia</taxon>
        <taxon>Gnathifera</taxon>
        <taxon>Rotifera</taxon>
        <taxon>Eurotatoria</taxon>
        <taxon>Monogononta</taxon>
        <taxon>Pseudotrocha</taxon>
        <taxon>Ploima</taxon>
        <taxon>Brachionidae</taxon>
        <taxon>Brachionus</taxon>
    </lineage>
</organism>
<keyword evidence="10 12" id="KW-0472">Membrane</keyword>
<evidence type="ECO:0000256" key="7">
    <source>
        <dbReference type="ARBA" id="ARBA00022958"/>
    </source>
</evidence>
<evidence type="ECO:0000256" key="1">
    <source>
        <dbReference type="ARBA" id="ARBA00004141"/>
    </source>
</evidence>
<dbReference type="PRINTS" id="PR01095">
    <property type="entry name" value="TASKCHANNEL"/>
</dbReference>
<feature type="transmembrane region" description="Helical" evidence="15">
    <location>
        <begin position="119"/>
        <end position="143"/>
    </location>
</feature>
<evidence type="ECO:0000313" key="18">
    <source>
        <dbReference type="Proteomes" id="UP000663879"/>
    </source>
</evidence>
<feature type="transmembrane region" description="Helical" evidence="15">
    <location>
        <begin position="245"/>
        <end position="267"/>
    </location>
</feature>
<keyword evidence="18" id="KW-1185">Reference proteome</keyword>
<dbReference type="PIRSF" id="PIRSF038061">
    <property type="entry name" value="K_channel_subfamily_K_type"/>
    <property type="match status" value="1"/>
</dbReference>
<evidence type="ECO:0000256" key="11">
    <source>
        <dbReference type="ARBA" id="ARBA00023303"/>
    </source>
</evidence>
<dbReference type="GO" id="GO:0015271">
    <property type="term" value="F:outward rectifier potassium channel activity"/>
    <property type="evidence" value="ECO:0007669"/>
    <property type="project" value="TreeGrafter"/>
</dbReference>
<evidence type="ECO:0000256" key="12">
    <source>
        <dbReference type="PIRNR" id="PIRNR038061"/>
    </source>
</evidence>
<name>A0A813SA80_9BILA</name>
<proteinExistence type="inferred from homology"/>
<feature type="glycosylation site" description="N-linked (GlcNAc...) asparagine" evidence="13">
    <location>
        <position position="85"/>
    </location>
</feature>
<reference evidence="17" key="1">
    <citation type="submission" date="2021-02" db="EMBL/GenBank/DDBJ databases">
        <authorList>
            <person name="Nowell W R."/>
        </authorList>
    </citation>
    <scope>NUCLEOTIDE SEQUENCE</scope>
    <source>
        <strain evidence="17">Ploen Becks lab</strain>
    </source>
</reference>
<dbReference type="PANTHER" id="PTHR11003">
    <property type="entry name" value="POTASSIUM CHANNEL, SUBFAMILY K"/>
    <property type="match status" value="1"/>
</dbReference>
<dbReference type="InterPro" id="IPR003092">
    <property type="entry name" value="2pore_dom_K_chnl_TASK"/>
</dbReference>
<dbReference type="SUPFAM" id="SSF81324">
    <property type="entry name" value="Voltage-gated potassium channels"/>
    <property type="match status" value="2"/>
</dbReference>
<evidence type="ECO:0000256" key="8">
    <source>
        <dbReference type="ARBA" id="ARBA00022989"/>
    </source>
</evidence>
<comment type="subcellular location">
    <subcellularLocation>
        <location evidence="1">Membrane</location>
        <topology evidence="1">Multi-pass membrane protein</topology>
    </subcellularLocation>
</comment>
<feature type="transmembrane region" description="Helical" evidence="15">
    <location>
        <begin position="12"/>
        <end position="30"/>
    </location>
</feature>
<evidence type="ECO:0000259" key="16">
    <source>
        <dbReference type="Pfam" id="PF07885"/>
    </source>
</evidence>
<dbReference type="Gene3D" id="1.10.287.70">
    <property type="match status" value="1"/>
</dbReference>
<keyword evidence="8 15" id="KW-1133">Transmembrane helix</keyword>